<sequence length="278" mass="32277">MDHVVRMCDLSFDPKLFESFSCGTALDELLSSHCGLPRGVNYMIIGDPGVGKTTIILDMLANMQNHYPKARILFISAEMNEIDLTVYVERYPKFQTLPILFVETDFDNEIHNWEVVKEVVEQGWDIVAIDSFYELQGIIKDEENIRMKDAESWLLQLIKKQNKAQNDRHLNCTFLTIQQVTKSGNFVGSNRLKHSITAMMELRLENPKNIYSDRYITFSKHRRGDVGVKLFYSLSSTGDVSFDEQRFRQDQRIKHMQSEVAGQIRDFADQFDKLFTPE</sequence>
<reference evidence="2" key="1">
    <citation type="submission" date="2019-05" db="EMBL/GenBank/DDBJ databases">
        <title>Prevotella brunnea sp. nov., isolated from a wound of a patient.</title>
        <authorList>
            <person name="Buhl M."/>
        </authorList>
    </citation>
    <scope>NUCLEOTIDE SEQUENCE [LARGE SCALE GENOMIC DNA]</scope>
    <source>
        <strain evidence="2">A2672</strain>
    </source>
</reference>
<dbReference type="InterPro" id="IPR027417">
    <property type="entry name" value="P-loop_NTPase"/>
</dbReference>
<gene>
    <name evidence="1" type="ORF">ETF27_10555</name>
</gene>
<dbReference type="PRINTS" id="PR01874">
    <property type="entry name" value="DNAREPAIRADA"/>
</dbReference>
<proteinExistence type="predicted"/>
<dbReference type="RefSeq" id="WP_130828903.1">
    <property type="nucleotide sequence ID" value="NZ_SDIK01000096.1"/>
</dbReference>
<evidence type="ECO:0000313" key="1">
    <source>
        <dbReference type="EMBL" id="TXJ58344.1"/>
    </source>
</evidence>
<dbReference type="EMBL" id="SDIK01000096">
    <property type="protein sequence ID" value="TXJ58344.1"/>
    <property type="molecule type" value="Genomic_DNA"/>
</dbReference>
<dbReference type="Pfam" id="PF13481">
    <property type="entry name" value="AAA_25"/>
    <property type="match status" value="1"/>
</dbReference>
<organism evidence="1 2">
    <name type="scientific">Prevotella brunnea</name>
    <dbReference type="NCBI Taxonomy" id="2508867"/>
    <lineage>
        <taxon>Bacteria</taxon>
        <taxon>Pseudomonadati</taxon>
        <taxon>Bacteroidota</taxon>
        <taxon>Bacteroidia</taxon>
        <taxon>Bacteroidales</taxon>
        <taxon>Prevotellaceae</taxon>
        <taxon>Prevotella</taxon>
    </lineage>
</organism>
<name>A0A5C8G904_9BACT</name>
<comment type="caution">
    <text evidence="1">The sequence shown here is derived from an EMBL/GenBank/DDBJ whole genome shotgun (WGS) entry which is preliminary data.</text>
</comment>
<dbReference type="Proteomes" id="UP000321612">
    <property type="component" value="Unassembled WGS sequence"/>
</dbReference>
<dbReference type="Gene3D" id="3.40.50.300">
    <property type="entry name" value="P-loop containing nucleotide triphosphate hydrolases"/>
    <property type="match status" value="1"/>
</dbReference>
<accession>A0A5C8G904</accession>
<dbReference type="AlphaFoldDB" id="A0A5C8G904"/>
<dbReference type="SUPFAM" id="SSF52540">
    <property type="entry name" value="P-loop containing nucleoside triphosphate hydrolases"/>
    <property type="match status" value="1"/>
</dbReference>
<evidence type="ECO:0000313" key="2">
    <source>
        <dbReference type="Proteomes" id="UP000321612"/>
    </source>
</evidence>
<protein>
    <submittedName>
        <fullName evidence="1">Uncharacterized protein</fullName>
    </submittedName>
</protein>
<keyword evidence="2" id="KW-1185">Reference proteome</keyword>
<dbReference type="OrthoDB" id="9792687at2"/>